<dbReference type="GO" id="GO:0004843">
    <property type="term" value="F:cysteine-type deubiquitinase activity"/>
    <property type="evidence" value="ECO:0007669"/>
    <property type="project" value="TreeGrafter"/>
</dbReference>
<dbReference type="InterPro" id="IPR038765">
    <property type="entry name" value="Papain-like_cys_pep_sf"/>
</dbReference>
<evidence type="ECO:0000256" key="1">
    <source>
        <dbReference type="SAM" id="MobiDB-lite"/>
    </source>
</evidence>
<evidence type="ECO:0000313" key="4">
    <source>
        <dbReference type="Proteomes" id="UP000507470"/>
    </source>
</evidence>
<dbReference type="GO" id="GO:0016579">
    <property type="term" value="P:protein deubiquitination"/>
    <property type="evidence" value="ECO:0007669"/>
    <property type="project" value="TreeGrafter"/>
</dbReference>
<dbReference type="InterPro" id="IPR050704">
    <property type="entry name" value="Peptidase_C85-like"/>
</dbReference>
<dbReference type="CDD" id="cd22755">
    <property type="entry name" value="OTU_CeDUB-like"/>
    <property type="match status" value="1"/>
</dbReference>
<dbReference type="AlphaFoldDB" id="A0A6J8AK18"/>
<organism evidence="3 4">
    <name type="scientific">Mytilus coruscus</name>
    <name type="common">Sea mussel</name>
    <dbReference type="NCBI Taxonomy" id="42192"/>
    <lineage>
        <taxon>Eukaryota</taxon>
        <taxon>Metazoa</taxon>
        <taxon>Spiralia</taxon>
        <taxon>Lophotrochozoa</taxon>
        <taxon>Mollusca</taxon>
        <taxon>Bivalvia</taxon>
        <taxon>Autobranchia</taxon>
        <taxon>Pteriomorphia</taxon>
        <taxon>Mytilida</taxon>
        <taxon>Mytiloidea</taxon>
        <taxon>Mytilidae</taxon>
        <taxon>Mytilinae</taxon>
        <taxon>Mytilus</taxon>
    </lineage>
</organism>
<accession>A0A6J8AK18</accession>
<feature type="region of interest" description="Disordered" evidence="1">
    <location>
        <begin position="748"/>
        <end position="776"/>
    </location>
</feature>
<dbReference type="Gene3D" id="3.90.70.120">
    <property type="match status" value="1"/>
</dbReference>
<sequence length="801" mass="92827">MIVETDNTQLDNNGNFIIDIDQENDGLKMYSHNNKGTISENRIEVSRSVDINFVVQGSFHQGDIRFGINSGKQCVANCLSALAHSKFKSLKDWDQMYIDNVLIKGNKIYSNIHGDNVHLLVSDLPGMIEMSGKLLKISRKESITAVIDNYGTIDFSEFGNSLPLDQALQESLIDYDACFICAYDTTFLALKHNQDLLLFDSHARNKFGLQDSDGKSLLLKLNNLDHLYQYCCNMMAGSSQNQWFEVTGVSISIENCTDRDELLESYNIASTSNSQFSENQEKENRNSHEIIKTPENLTMHDHISPEKLKSNICSNESIVIEKNNEVHIDEGIMDNESDVEILSTINNFYDFKPLNIDSKRKLCNIAKIPTKKVSKKITPNIYNMGPPSATKTITGDGNCLFRAISYALSNRQEFFGNVRRAIVDHLMTNTDIFRSFLQPRFITVEQHIQTLKMEEKNVWGTELEILACADLLKTDIYTFYNGLWIKYSSSQINSNNCVNDQAIYLQHLGDINHYEVVTNVTPKYLSSNPLQCRQSYAEKYQVDRKSEVTSKKMKFDENQINGSVYNLGDCNTESKVLSKAEKERIKYRTDDKLRARKTNTLKRKYWENEGIRSKKLCLGIKKYEENEKYRQNLIQAGIKKYQDDEDYRDALIESGIYKYQEDKGYKDALIQSGIQKYQEDNEYREKLKQASIKKYKSDEKHKEHVKQASIHKYKADQNHMDYVKQASIQKYKEDESLKEHVKQASIQKYKEDEKHKEHVKQASIQKYKEDEKHKEHVKQASIQKYKEDEKHKEHVKKYTKV</sequence>
<keyword evidence="4" id="KW-1185">Reference proteome</keyword>
<dbReference type="PANTHER" id="PTHR12419">
    <property type="entry name" value="OTU DOMAIN CONTAINING PROTEIN"/>
    <property type="match status" value="1"/>
</dbReference>
<dbReference type="EMBL" id="CACVKT020001564">
    <property type="protein sequence ID" value="CAC5369124.1"/>
    <property type="molecule type" value="Genomic_DNA"/>
</dbReference>
<reference evidence="3 4" key="1">
    <citation type="submission" date="2020-06" db="EMBL/GenBank/DDBJ databases">
        <authorList>
            <person name="Li R."/>
            <person name="Bekaert M."/>
        </authorList>
    </citation>
    <scope>NUCLEOTIDE SEQUENCE [LARGE SCALE GENOMIC DNA]</scope>
    <source>
        <strain evidence="4">wild</strain>
    </source>
</reference>
<gene>
    <name evidence="3" type="ORF">MCOR_8421</name>
</gene>
<dbReference type="InterPro" id="IPR006928">
    <property type="entry name" value="Herpes_teg_USP"/>
</dbReference>
<dbReference type="Proteomes" id="UP000507470">
    <property type="component" value="Unassembled WGS sequence"/>
</dbReference>
<evidence type="ECO:0000313" key="3">
    <source>
        <dbReference type="EMBL" id="CAC5369124.1"/>
    </source>
</evidence>
<dbReference type="InterPro" id="IPR003323">
    <property type="entry name" value="OTU_dom"/>
</dbReference>
<dbReference type="Gene3D" id="3.90.70.80">
    <property type="match status" value="1"/>
</dbReference>
<dbReference type="PROSITE" id="PS50802">
    <property type="entry name" value="OTU"/>
    <property type="match status" value="1"/>
</dbReference>
<protein>
    <recommendedName>
        <fullName evidence="2">OTU domain-containing protein</fullName>
    </recommendedName>
</protein>
<name>A0A6J8AK18_MYTCO</name>
<dbReference type="Pfam" id="PF04843">
    <property type="entry name" value="Herpes_teg_N"/>
    <property type="match status" value="1"/>
</dbReference>
<feature type="domain" description="OTU" evidence="2">
    <location>
        <begin position="388"/>
        <end position="520"/>
    </location>
</feature>
<dbReference type="SUPFAM" id="SSF54001">
    <property type="entry name" value="Cysteine proteinases"/>
    <property type="match status" value="2"/>
</dbReference>
<evidence type="ECO:0000259" key="2">
    <source>
        <dbReference type="PROSITE" id="PS50802"/>
    </source>
</evidence>
<proteinExistence type="predicted"/>
<dbReference type="OrthoDB" id="6137149at2759"/>
<dbReference type="Pfam" id="PF02338">
    <property type="entry name" value="OTU"/>
    <property type="match status" value="1"/>
</dbReference>